<dbReference type="GO" id="GO:0008270">
    <property type="term" value="F:zinc ion binding"/>
    <property type="evidence" value="ECO:0007669"/>
    <property type="project" value="UniProtKB-KW"/>
</dbReference>
<accession>A0A814R7S1</accession>
<dbReference type="InterPro" id="IPR001841">
    <property type="entry name" value="Znf_RING"/>
</dbReference>
<evidence type="ECO:0000313" key="11">
    <source>
        <dbReference type="EMBL" id="CAF1129762.1"/>
    </source>
</evidence>
<dbReference type="PROSITE" id="PS50089">
    <property type="entry name" value="ZF_RING_2"/>
    <property type="match status" value="1"/>
</dbReference>
<evidence type="ECO:0000256" key="3">
    <source>
        <dbReference type="ARBA" id="ARBA00022771"/>
    </source>
</evidence>
<keyword evidence="4" id="KW-0862">Zinc</keyword>
<evidence type="ECO:0000256" key="7">
    <source>
        <dbReference type="SAM" id="MobiDB-lite"/>
    </source>
</evidence>
<organism evidence="11 12">
    <name type="scientific">Adineta ricciae</name>
    <name type="common">Rotifer</name>
    <dbReference type="NCBI Taxonomy" id="249248"/>
    <lineage>
        <taxon>Eukaryota</taxon>
        <taxon>Metazoa</taxon>
        <taxon>Spiralia</taxon>
        <taxon>Gnathifera</taxon>
        <taxon>Rotifera</taxon>
        <taxon>Eurotatoria</taxon>
        <taxon>Bdelloidea</taxon>
        <taxon>Adinetida</taxon>
        <taxon>Adinetidae</taxon>
        <taxon>Adineta</taxon>
    </lineage>
</organism>
<feature type="region of interest" description="Disordered" evidence="7">
    <location>
        <begin position="304"/>
        <end position="326"/>
    </location>
</feature>
<dbReference type="GO" id="GO:0003676">
    <property type="term" value="F:nucleic acid binding"/>
    <property type="evidence" value="ECO:0007669"/>
    <property type="project" value="InterPro"/>
</dbReference>
<proteinExistence type="predicted"/>
<name>A0A814R7S1_ADIRI</name>
<feature type="compositionally biased region" description="Polar residues" evidence="7">
    <location>
        <begin position="198"/>
        <end position="210"/>
    </location>
</feature>
<dbReference type="SUPFAM" id="SSF57850">
    <property type="entry name" value="RING/U-box"/>
    <property type="match status" value="1"/>
</dbReference>
<dbReference type="GO" id="GO:0006511">
    <property type="term" value="P:ubiquitin-dependent protein catabolic process"/>
    <property type="evidence" value="ECO:0007669"/>
    <property type="project" value="TreeGrafter"/>
</dbReference>
<feature type="compositionally biased region" description="Basic residues" evidence="7">
    <location>
        <begin position="929"/>
        <end position="946"/>
    </location>
</feature>
<dbReference type="SMART" id="SM00184">
    <property type="entry name" value="RING"/>
    <property type="match status" value="1"/>
</dbReference>
<evidence type="ECO:0000259" key="10">
    <source>
        <dbReference type="PROSITE" id="PS51282"/>
    </source>
</evidence>
<dbReference type="InterPro" id="IPR013083">
    <property type="entry name" value="Znf_RING/FYVE/PHD"/>
</dbReference>
<feature type="domain" description="CCHC-type" evidence="9">
    <location>
        <begin position="181"/>
        <end position="195"/>
    </location>
</feature>
<evidence type="ECO:0000256" key="4">
    <source>
        <dbReference type="ARBA" id="ARBA00022833"/>
    </source>
</evidence>
<dbReference type="EMBL" id="CAJNOJ010000109">
    <property type="protein sequence ID" value="CAF1129762.1"/>
    <property type="molecule type" value="Genomic_DNA"/>
</dbReference>
<dbReference type="InterPro" id="IPR033489">
    <property type="entry name" value="RBBP6"/>
</dbReference>
<evidence type="ECO:0000256" key="2">
    <source>
        <dbReference type="ARBA" id="ARBA00022723"/>
    </source>
</evidence>
<dbReference type="PANTHER" id="PTHR15439">
    <property type="entry name" value="RETINOBLASTOMA-BINDING PROTEIN 6"/>
    <property type="match status" value="1"/>
</dbReference>
<feature type="compositionally biased region" description="Polar residues" evidence="7">
    <location>
        <begin position="504"/>
        <end position="521"/>
    </location>
</feature>
<gene>
    <name evidence="11" type="ORF">EDS130_LOCUS21513</name>
</gene>
<evidence type="ECO:0000259" key="9">
    <source>
        <dbReference type="PROSITE" id="PS50158"/>
    </source>
</evidence>
<dbReference type="InterPro" id="IPR001878">
    <property type="entry name" value="Znf_CCHC"/>
</dbReference>
<dbReference type="Pfam" id="PF08783">
    <property type="entry name" value="DWNN"/>
    <property type="match status" value="1"/>
</dbReference>
<evidence type="ECO:0000256" key="6">
    <source>
        <dbReference type="PROSITE-ProRule" id="PRU00047"/>
    </source>
</evidence>
<reference evidence="11" key="1">
    <citation type="submission" date="2021-02" db="EMBL/GenBank/DDBJ databases">
        <authorList>
            <person name="Nowell W R."/>
        </authorList>
    </citation>
    <scope>NUCLEOTIDE SEQUENCE</scope>
</reference>
<evidence type="ECO:0000256" key="1">
    <source>
        <dbReference type="ARBA" id="ARBA00004123"/>
    </source>
</evidence>
<evidence type="ECO:0000259" key="8">
    <source>
        <dbReference type="PROSITE" id="PS50089"/>
    </source>
</evidence>
<feature type="domain" description="RING-type" evidence="8">
    <location>
        <begin position="332"/>
        <end position="373"/>
    </location>
</feature>
<dbReference type="Gene3D" id="3.30.40.10">
    <property type="entry name" value="Zinc/RING finger domain, C3HC4 (zinc finger)"/>
    <property type="match status" value="1"/>
</dbReference>
<dbReference type="PROSITE" id="PS50158">
    <property type="entry name" value="ZF_CCHC"/>
    <property type="match status" value="1"/>
</dbReference>
<dbReference type="GO" id="GO:0016567">
    <property type="term" value="P:protein ubiquitination"/>
    <property type="evidence" value="ECO:0007669"/>
    <property type="project" value="InterPro"/>
</dbReference>
<dbReference type="Pfam" id="PF04564">
    <property type="entry name" value="U-box"/>
    <property type="match status" value="1"/>
</dbReference>
<dbReference type="PROSITE" id="PS51282">
    <property type="entry name" value="DWNN"/>
    <property type="match status" value="1"/>
</dbReference>
<dbReference type="OrthoDB" id="106784at2759"/>
<feature type="compositionally biased region" description="Basic residues" evidence="7">
    <location>
        <begin position="763"/>
        <end position="774"/>
    </location>
</feature>
<feature type="compositionally biased region" description="Acidic residues" evidence="7">
    <location>
        <begin position="440"/>
        <end position="451"/>
    </location>
</feature>
<feature type="region of interest" description="Disordered" evidence="7">
    <location>
        <begin position="416"/>
        <end position="564"/>
    </location>
</feature>
<keyword evidence="3 6" id="KW-0863">Zinc-finger</keyword>
<dbReference type="SUPFAM" id="SSF57756">
    <property type="entry name" value="Retrovirus zinc finger-like domains"/>
    <property type="match status" value="1"/>
</dbReference>
<feature type="compositionally biased region" description="Polar residues" evidence="7">
    <location>
        <begin position="454"/>
        <end position="465"/>
    </location>
</feature>
<evidence type="ECO:0000256" key="5">
    <source>
        <dbReference type="ARBA" id="ARBA00023242"/>
    </source>
</evidence>
<keyword evidence="2" id="KW-0479">Metal-binding</keyword>
<feature type="compositionally biased region" description="Basic residues" evidence="7">
    <location>
        <begin position="866"/>
        <end position="875"/>
    </location>
</feature>
<feature type="compositionally biased region" description="Low complexity" evidence="7">
    <location>
        <begin position="745"/>
        <end position="754"/>
    </location>
</feature>
<sequence>MSIIRYKYKADRDFGSVQFEGTSCYLGDLKRLIIEKSSRSGSNHPKDDYDLIISDATTHEEYKDNSNMIPRNTSVIVTRRIRGTFESLTPSTTQKPVVSQDDIVKEYLLPAISQLTQMTTSSGKNPSTIAENKAVSLEMLTPPSTTMETSELNEDERIQEILQTSRSQYLPPHRPSNTYTCHNCKQSGHSRNHCPLLLQSSSANPNTQGTADGKSDHTKFTAYHQGNRSHHRGAGRVRHEFVPKNPTGIPRASLIHIPRHIHGAFRDPSGASVVPRQMAQLIIENSEKKADTSAQLTQQFLERDAFPSGPSSSMLPTKSAEEEASPPNDLLCPICKQIYTDAVITPCCHNSFCDHCIRTALIESEEHECPHCHRQHVPIGQINPNLFLRKHINNWLEEQQRKSSCPYKSTVNYSSPSIIDKDLDPSAIQSSTNQSSNDVETNDEDDDDEDDTTKTSLQIKPQPTVKTAPIVIRMQPLRRDQSPPIASTKQTDTTLEDGKKSVDTDQPTPSQKDVNYQSLTENPDIGEEISNTETDTNTSEDVKSDGQSPSSQVASTDTIPSIPLTTTTIPTAASVTPQYYPTLPHDQHLHHNIVYPPASSPNFYPIHHNIYPPFVHPPYPGVHPSLISPSMVPPGGYHPYPLQPIYPPTHPFNGSHLQHNPINGYHVTHYETANVSSLHHPGTTYAATSTLIAHHHQQQPPQQHHEPTGQITPKPIELTLSKDEFYTRQRRVQRNKRSNSRHRSPSSCSSYTSSDSRDSSFARQRRRRSPHSRNRRYEDSRKPSPIRGAHREKRRPPPSPKIRQQSPSRDDRRPSKSRKSPPRSYHSTREKRRSPRPPPTVFQSTQRTFVYLDESSTSKQHSDRHRDHHRRKTRSKSPPSSVIVSSETRPKTLASRVEPVINEKRSSSILSNSSNKIHSSDANSNNENKRKKHHHHSTKKYQRHRRSTSEDNRTNPKAILNETVT</sequence>
<dbReference type="SMART" id="SM01180">
    <property type="entry name" value="DWNN"/>
    <property type="match status" value="1"/>
</dbReference>
<feature type="compositionally biased region" description="Low complexity" evidence="7">
    <location>
        <begin position="876"/>
        <end position="886"/>
    </location>
</feature>
<dbReference type="InterPro" id="IPR014891">
    <property type="entry name" value="DWNN_domain"/>
</dbReference>
<feature type="region of interest" description="Disordered" evidence="7">
    <location>
        <begin position="693"/>
        <end position="965"/>
    </location>
</feature>
<dbReference type="AlphaFoldDB" id="A0A814R7S1"/>
<feature type="compositionally biased region" description="Low complexity" evidence="7">
    <location>
        <begin position="907"/>
        <end position="917"/>
    </location>
</feature>
<feature type="compositionally biased region" description="Polar residues" evidence="7">
    <location>
        <begin position="427"/>
        <end position="436"/>
    </location>
</feature>
<comment type="caution">
    <text evidence="11">The sequence shown here is derived from an EMBL/GenBank/DDBJ whole genome shotgun (WGS) entry which is preliminary data.</text>
</comment>
<dbReference type="GO" id="GO:0006397">
    <property type="term" value="P:mRNA processing"/>
    <property type="evidence" value="ECO:0007669"/>
    <property type="project" value="InterPro"/>
</dbReference>
<dbReference type="InterPro" id="IPR003613">
    <property type="entry name" value="Ubox_domain"/>
</dbReference>
<evidence type="ECO:0000313" key="12">
    <source>
        <dbReference type="Proteomes" id="UP000663852"/>
    </source>
</evidence>
<feature type="compositionally biased region" description="Polar residues" evidence="7">
    <location>
        <begin position="484"/>
        <end position="493"/>
    </location>
</feature>
<dbReference type="InterPro" id="IPR036875">
    <property type="entry name" value="Znf_CCHC_sf"/>
</dbReference>
<dbReference type="GO" id="GO:0061630">
    <property type="term" value="F:ubiquitin protein ligase activity"/>
    <property type="evidence" value="ECO:0007669"/>
    <property type="project" value="InterPro"/>
</dbReference>
<keyword evidence="5" id="KW-0539">Nucleus</keyword>
<dbReference type="PANTHER" id="PTHR15439:SF0">
    <property type="entry name" value="CELL DIVISION CYCLE AND APOPTOSIS REGULATOR PROTEIN 1-RELATED"/>
    <property type="match status" value="1"/>
</dbReference>
<feature type="region of interest" description="Disordered" evidence="7">
    <location>
        <begin position="195"/>
        <end position="219"/>
    </location>
</feature>
<dbReference type="Proteomes" id="UP000663852">
    <property type="component" value="Unassembled WGS sequence"/>
</dbReference>
<dbReference type="CDD" id="cd16620">
    <property type="entry name" value="vRING-HC-C4C4_RBBP6"/>
    <property type="match status" value="1"/>
</dbReference>
<feature type="compositionally biased region" description="Polar residues" evidence="7">
    <location>
        <begin position="529"/>
        <end position="554"/>
    </location>
</feature>
<comment type="subcellular location">
    <subcellularLocation>
        <location evidence="1">Nucleus</location>
    </subcellularLocation>
</comment>
<feature type="compositionally biased region" description="Low complexity" evidence="7">
    <location>
        <begin position="555"/>
        <end position="564"/>
    </location>
</feature>
<dbReference type="GO" id="GO:0005634">
    <property type="term" value="C:nucleus"/>
    <property type="evidence" value="ECO:0007669"/>
    <property type="project" value="UniProtKB-SubCell"/>
</dbReference>
<protein>
    <submittedName>
        <fullName evidence="11">Uncharacterized protein</fullName>
    </submittedName>
</protein>
<dbReference type="Gene3D" id="3.10.20.90">
    <property type="entry name" value="Phosphatidylinositol 3-kinase Catalytic Subunit, Chain A, domain 1"/>
    <property type="match status" value="1"/>
</dbReference>
<feature type="compositionally biased region" description="Basic residues" evidence="7">
    <location>
        <begin position="728"/>
        <end position="744"/>
    </location>
</feature>
<feature type="domain" description="DWNN" evidence="10">
    <location>
        <begin position="4"/>
        <end position="81"/>
    </location>
</feature>